<evidence type="ECO:0000256" key="2">
    <source>
        <dbReference type="ARBA" id="ARBA00022771"/>
    </source>
</evidence>
<feature type="domain" description="RING-CH-type" evidence="9">
    <location>
        <begin position="194"/>
        <end position="273"/>
    </location>
</feature>
<dbReference type="InterPro" id="IPR006119">
    <property type="entry name" value="Resolv_N"/>
</dbReference>
<keyword evidence="5" id="KW-0238">DNA-binding</keyword>
<dbReference type="PROSITE" id="PS51292">
    <property type="entry name" value="ZF_RING_CH"/>
    <property type="match status" value="1"/>
</dbReference>
<feature type="transmembrane region" description="Helical" evidence="8">
    <location>
        <begin position="292"/>
        <end position="320"/>
    </location>
</feature>
<dbReference type="Gene3D" id="3.40.50.1390">
    <property type="entry name" value="Resolvase, N-terminal catalytic domain"/>
    <property type="match status" value="1"/>
</dbReference>
<feature type="compositionally biased region" description="Low complexity" evidence="7">
    <location>
        <begin position="14"/>
        <end position="29"/>
    </location>
</feature>
<organism evidence="10 11">
    <name type="scientific">Funneliformis geosporum</name>
    <dbReference type="NCBI Taxonomy" id="1117311"/>
    <lineage>
        <taxon>Eukaryota</taxon>
        <taxon>Fungi</taxon>
        <taxon>Fungi incertae sedis</taxon>
        <taxon>Mucoromycota</taxon>
        <taxon>Glomeromycotina</taxon>
        <taxon>Glomeromycetes</taxon>
        <taxon>Glomerales</taxon>
        <taxon>Glomeraceae</taxon>
        <taxon>Funneliformis</taxon>
    </lineage>
</organism>
<keyword evidence="8" id="KW-1133">Transmembrane helix</keyword>
<feature type="region of interest" description="Disordered" evidence="7">
    <location>
        <begin position="1"/>
        <end position="35"/>
    </location>
</feature>
<dbReference type="EMBL" id="CAMKVN010000386">
    <property type="protein sequence ID" value="CAI2167379.1"/>
    <property type="molecule type" value="Genomic_DNA"/>
</dbReference>
<dbReference type="GO" id="GO:0008270">
    <property type="term" value="F:zinc ion binding"/>
    <property type="evidence" value="ECO:0007669"/>
    <property type="project" value="UniProtKB-KW"/>
</dbReference>
<keyword evidence="8" id="KW-0472">Membrane</keyword>
<evidence type="ECO:0000256" key="3">
    <source>
        <dbReference type="ARBA" id="ARBA00022833"/>
    </source>
</evidence>
<dbReference type="InterPro" id="IPR013083">
    <property type="entry name" value="Znf_RING/FYVE/PHD"/>
</dbReference>
<dbReference type="Proteomes" id="UP001153678">
    <property type="component" value="Unassembled WGS sequence"/>
</dbReference>
<dbReference type="AlphaFoldDB" id="A0A9W4SF86"/>
<evidence type="ECO:0000256" key="6">
    <source>
        <dbReference type="ARBA" id="ARBA00023172"/>
    </source>
</evidence>
<dbReference type="GO" id="GO:0003677">
    <property type="term" value="F:DNA binding"/>
    <property type="evidence" value="ECO:0007669"/>
    <property type="project" value="UniProtKB-KW"/>
</dbReference>
<dbReference type="SMART" id="SM00744">
    <property type="entry name" value="RINGv"/>
    <property type="match status" value="1"/>
</dbReference>
<keyword evidence="2" id="KW-0863">Zinc-finger</keyword>
<dbReference type="InterPro" id="IPR011016">
    <property type="entry name" value="Znf_RING-CH"/>
</dbReference>
<keyword evidence="6" id="KW-0233">DNA recombination</keyword>
<keyword evidence="3" id="KW-0862">Zinc</keyword>
<gene>
    <name evidence="10" type="ORF">FWILDA_LOCUS3044</name>
</gene>
<evidence type="ECO:0000256" key="5">
    <source>
        <dbReference type="ARBA" id="ARBA00023125"/>
    </source>
</evidence>
<protein>
    <submittedName>
        <fullName evidence="10">10477_t:CDS:1</fullName>
    </submittedName>
</protein>
<evidence type="ECO:0000259" key="9">
    <source>
        <dbReference type="PROSITE" id="PS51292"/>
    </source>
</evidence>
<evidence type="ECO:0000256" key="4">
    <source>
        <dbReference type="ARBA" id="ARBA00022908"/>
    </source>
</evidence>
<evidence type="ECO:0000256" key="7">
    <source>
        <dbReference type="SAM" id="MobiDB-lite"/>
    </source>
</evidence>
<dbReference type="PANTHER" id="PTHR46347:SF1">
    <property type="entry name" value="RING_FYVE_PHD ZINC FINGER SUPERFAMILY PROTEIN"/>
    <property type="match status" value="1"/>
</dbReference>
<dbReference type="CDD" id="cd16495">
    <property type="entry name" value="RING_CH-C4HC3_MARCH"/>
    <property type="match status" value="1"/>
</dbReference>
<evidence type="ECO:0000256" key="1">
    <source>
        <dbReference type="ARBA" id="ARBA00022723"/>
    </source>
</evidence>
<dbReference type="Pfam" id="PF12906">
    <property type="entry name" value="RINGv"/>
    <property type="match status" value="1"/>
</dbReference>
<keyword evidence="11" id="KW-1185">Reference proteome</keyword>
<evidence type="ECO:0000313" key="11">
    <source>
        <dbReference type="Proteomes" id="UP001153678"/>
    </source>
</evidence>
<feature type="transmembrane region" description="Helical" evidence="8">
    <location>
        <begin position="362"/>
        <end position="391"/>
    </location>
</feature>
<keyword evidence="1" id="KW-0479">Metal-binding</keyword>
<dbReference type="PANTHER" id="PTHR46347">
    <property type="entry name" value="RING/FYVE/PHD ZINC FINGER SUPERFAMILY PROTEIN"/>
    <property type="match status" value="1"/>
</dbReference>
<dbReference type="OrthoDB" id="264354at2759"/>
<proteinExistence type="predicted"/>
<reference evidence="10" key="1">
    <citation type="submission" date="2022-08" db="EMBL/GenBank/DDBJ databases">
        <authorList>
            <person name="Kallberg Y."/>
            <person name="Tangrot J."/>
            <person name="Rosling A."/>
        </authorList>
    </citation>
    <scope>NUCLEOTIDE SEQUENCE</scope>
    <source>
        <strain evidence="10">Wild A</strain>
    </source>
</reference>
<dbReference type="InterPro" id="IPR036162">
    <property type="entry name" value="Resolvase-like_N_sf"/>
</dbReference>
<comment type="caution">
    <text evidence="10">The sequence shown here is derived from an EMBL/GenBank/DDBJ whole genome shotgun (WGS) entry which is preliminary data.</text>
</comment>
<dbReference type="SUPFAM" id="SSF57850">
    <property type="entry name" value="RING/U-box"/>
    <property type="match status" value="1"/>
</dbReference>
<name>A0A9W4SF86_9GLOM</name>
<dbReference type="Pfam" id="PF00239">
    <property type="entry name" value="Resolvase"/>
    <property type="match status" value="1"/>
</dbReference>
<evidence type="ECO:0000256" key="8">
    <source>
        <dbReference type="SAM" id="Phobius"/>
    </source>
</evidence>
<dbReference type="GO" id="GO:0015074">
    <property type="term" value="P:DNA integration"/>
    <property type="evidence" value="ECO:0007669"/>
    <property type="project" value="UniProtKB-KW"/>
</dbReference>
<feature type="compositionally biased region" description="Polar residues" evidence="7">
    <location>
        <begin position="633"/>
        <end position="642"/>
    </location>
</feature>
<feature type="region of interest" description="Disordered" evidence="7">
    <location>
        <begin position="622"/>
        <end position="650"/>
    </location>
</feature>
<dbReference type="SMART" id="SM00857">
    <property type="entry name" value="Resolvase"/>
    <property type="match status" value="1"/>
</dbReference>
<dbReference type="GO" id="GO:0000150">
    <property type="term" value="F:DNA strand exchange activity"/>
    <property type="evidence" value="ECO:0007669"/>
    <property type="project" value="InterPro"/>
</dbReference>
<dbReference type="Gene3D" id="3.30.40.10">
    <property type="entry name" value="Zinc/RING finger domain, C3HC4 (zinc finger)"/>
    <property type="match status" value="1"/>
</dbReference>
<keyword evidence="4" id="KW-0229">DNA integration</keyword>
<keyword evidence="8" id="KW-0812">Transmembrane</keyword>
<feature type="region of interest" description="Disordered" evidence="7">
    <location>
        <begin position="127"/>
        <end position="146"/>
    </location>
</feature>
<evidence type="ECO:0000313" key="10">
    <source>
        <dbReference type="EMBL" id="CAI2167379.1"/>
    </source>
</evidence>
<dbReference type="InterPro" id="IPR006118">
    <property type="entry name" value="Recombinase_CS"/>
</dbReference>
<accession>A0A9W4SF86</accession>
<sequence>MDTSSLSRHDSESESNNDNNVDSANPSNPFEFIITPSNTNETIQSEVNTKKTSLSKQNSQVNISNPFEEISTETSHDQTLPNNDSSIIEILTPAIIRTSQTDIPTNPFHALIKHNNKNSSLDRKVCEDTDEISPPPYPTDSNTIPSHSGDHTTITFASPPDYAETLITTQPQPMPQPSNYRSLSDISANGSPNDESTQLKYCKICQESESSSSQEESVTDCSSYRKGKLISPCKCKGSLQYVHLGCLNQWRNSNVREEASYRCEVLKLFDADIIREEPHDPPEDRWQDTPFLYLRVIHFIIGISIVSSWGLLFFMCLVCFNGLVHTRHTYCYCGGCNDSFGCSGESCGSGCDCDSAGGDCGIFLVIIAAIVLIVIFILGLSCAIIAAYLFVQKITSLYLEKIHERIVDIAPVVPFPTFLSINLREVILETSGLDATFTYVYEVNFRRYHIERKKSKKALGMKRSLNNEVAAEPSKKFDLEENVKSLGDCLEENPINQTPGRKRFYSISDIQEIFGDNQQQSAQKTKICYARVSSEHQRDDLERQIEYEIFSDISSGLNWKHRGFVALLERIHAGGIEEVVVTQKLVEWIFEKNETRLVVLGTDISAESSETGELAEDFTFQEFQEESEETSSRQGATDSHLSQPAGASET</sequence>
<dbReference type="SUPFAM" id="SSF53041">
    <property type="entry name" value="Resolvase-like"/>
    <property type="match status" value="1"/>
</dbReference>
<dbReference type="PROSITE" id="PS00397">
    <property type="entry name" value="RECOMBINASES_1"/>
    <property type="match status" value="1"/>
</dbReference>